<evidence type="ECO:0000256" key="5">
    <source>
        <dbReference type="ARBA" id="ARBA00022741"/>
    </source>
</evidence>
<dbReference type="AlphaFoldDB" id="A0A2J6WMM4"/>
<dbReference type="GO" id="GO:0006094">
    <property type="term" value="P:gluconeogenesis"/>
    <property type="evidence" value="ECO:0007669"/>
    <property type="project" value="UniProtKB-UniRule"/>
</dbReference>
<keyword evidence="11" id="KW-0808">Transferase</keyword>
<dbReference type="Proteomes" id="UP000242881">
    <property type="component" value="Unassembled WGS sequence"/>
</dbReference>
<dbReference type="GO" id="GO:0004612">
    <property type="term" value="F:phosphoenolpyruvate carboxykinase (ATP) activity"/>
    <property type="evidence" value="ECO:0007669"/>
    <property type="project" value="UniProtKB-UniRule"/>
</dbReference>
<dbReference type="HAMAP" id="MF_00453">
    <property type="entry name" value="PEPCK_ATP"/>
    <property type="match status" value="1"/>
</dbReference>
<dbReference type="NCBIfam" id="NF006821">
    <property type="entry name" value="PRK09344.1-3"/>
    <property type="match status" value="1"/>
</dbReference>
<comment type="subcellular location">
    <subcellularLocation>
        <location evidence="10">Cytoplasm</location>
    </subcellularLocation>
</comment>
<keyword evidence="10" id="KW-0464">Manganese</keyword>
<feature type="binding site" evidence="10">
    <location>
        <position position="218"/>
    </location>
    <ligand>
        <name>Mn(2+)</name>
        <dbReference type="ChEBI" id="CHEBI:29035"/>
    </ligand>
</feature>
<evidence type="ECO:0000256" key="9">
    <source>
        <dbReference type="ARBA" id="ARBA00047371"/>
    </source>
</evidence>
<comment type="catalytic activity">
    <reaction evidence="9 10">
        <text>oxaloacetate + ATP = phosphoenolpyruvate + ADP + CO2</text>
        <dbReference type="Rhea" id="RHEA:18617"/>
        <dbReference type="ChEBI" id="CHEBI:16452"/>
        <dbReference type="ChEBI" id="CHEBI:16526"/>
        <dbReference type="ChEBI" id="CHEBI:30616"/>
        <dbReference type="ChEBI" id="CHEBI:58702"/>
        <dbReference type="ChEBI" id="CHEBI:456216"/>
        <dbReference type="EC" id="4.1.1.49"/>
    </reaction>
</comment>
<keyword evidence="11" id="KW-0418">Kinase</keyword>
<dbReference type="NCBIfam" id="NF006820">
    <property type="entry name" value="PRK09344.1-2"/>
    <property type="match status" value="1"/>
</dbReference>
<proteinExistence type="inferred from homology"/>
<feature type="binding site" evidence="10">
    <location>
        <position position="321"/>
    </location>
    <ligand>
        <name>ATP</name>
        <dbReference type="ChEBI" id="CHEBI:30616"/>
    </ligand>
</feature>
<dbReference type="GO" id="GO:0016301">
    <property type="term" value="F:kinase activity"/>
    <property type="evidence" value="ECO:0007669"/>
    <property type="project" value="UniProtKB-KW"/>
</dbReference>
<comment type="caution">
    <text evidence="11">The sequence shown here is derived from an EMBL/GenBank/DDBJ whole genome shotgun (WGS) entry which is preliminary data.</text>
</comment>
<comment type="similarity">
    <text evidence="2 10">Belongs to the phosphoenolpyruvate carboxykinase (ATP) family.</text>
</comment>
<dbReference type="UniPathway" id="UPA00138"/>
<evidence type="ECO:0000313" key="12">
    <source>
        <dbReference type="Proteomes" id="UP000242881"/>
    </source>
</evidence>
<dbReference type="GO" id="GO:0005829">
    <property type="term" value="C:cytosol"/>
    <property type="evidence" value="ECO:0007669"/>
    <property type="project" value="TreeGrafter"/>
</dbReference>
<evidence type="ECO:0000256" key="2">
    <source>
        <dbReference type="ARBA" id="ARBA00006052"/>
    </source>
</evidence>
<feature type="binding site" evidence="10">
    <location>
        <position position="321"/>
    </location>
    <ligand>
        <name>substrate</name>
    </ligand>
</feature>
<evidence type="ECO:0000256" key="1">
    <source>
        <dbReference type="ARBA" id="ARBA00004742"/>
    </source>
</evidence>
<dbReference type="PIRSF" id="PIRSF006294">
    <property type="entry name" value="PEP_crbxkin"/>
    <property type="match status" value="1"/>
</dbReference>
<sequence>MKKTEHGGIESHGFKNLKRIHWNLSTPELYEEIIKRQEGLLAHLGPIVVRTGHHTGRSPNDKFIVDDGVYSADVNWSKDNKKISKEHFERLYSRIQAYLQTKEVFVQEVYAGAEPEYRLKVRVITEMAWHSLFARNMFIRELNRDILKDFEPDFTVINLPRFHAIPEQDGTNSETFIILNFEKRVVLIGGTSYAGEIKKSIFTVMNYLLPKKGVLSMHCSANVGKKGDVALFFGLSGTGKTTLSTDPERALVGDDEHGWSDNSIFNIEGGCYAKVIKLSKESEPDIYECTRKFGTILENVAIDVITRRIDLNDDSLTENTRASYPITHLPNIISNGIAGIPSNIIFLTYDAFGVLPPVARLDKNQAMYHFISGYTARVAGTEKGVKEPKAVFSACFGAPFMVHHPSFYAKILGEKISKHNVNCWLVNTGLTGGPYGVGKRFSIEYTRRIIKAILENELDNVQFNADKVFGFYIPSIIPDLPAEILNPRNSWSEKDKYDETLRKLAVSFNDNFKQYADKVDAEILKGGPGFS</sequence>
<evidence type="ECO:0000256" key="7">
    <source>
        <dbReference type="ARBA" id="ARBA00022840"/>
    </source>
</evidence>
<feature type="binding site" evidence="10">
    <location>
        <position position="255"/>
    </location>
    <ligand>
        <name>Mn(2+)</name>
        <dbReference type="ChEBI" id="CHEBI:29035"/>
    </ligand>
</feature>
<dbReference type="Gene3D" id="2.170.8.10">
    <property type="entry name" value="Phosphoenolpyruvate Carboxykinase, domain 2"/>
    <property type="match status" value="1"/>
</dbReference>
<keyword evidence="10" id="KW-0479">Metal-binding</keyword>
<comment type="function">
    <text evidence="10">Involved in the gluconeogenesis. Catalyzes the conversion of oxaloacetate (OAA) to phosphoenolpyruvate (PEP) through direct phosphoryl transfer between the nucleoside triphosphate and OAA.</text>
</comment>
<feature type="binding site" evidence="10">
    <location>
        <begin position="234"/>
        <end position="242"/>
    </location>
    <ligand>
        <name>ATP</name>
        <dbReference type="ChEBI" id="CHEBI:30616"/>
    </ligand>
</feature>
<feature type="binding site" evidence="10">
    <location>
        <position position="446"/>
    </location>
    <ligand>
        <name>ATP</name>
        <dbReference type="ChEBI" id="CHEBI:30616"/>
    </ligand>
</feature>
<evidence type="ECO:0000256" key="3">
    <source>
        <dbReference type="ARBA" id="ARBA00012363"/>
    </source>
</evidence>
<keyword evidence="10" id="KW-0963">Cytoplasm</keyword>
<dbReference type="Gene3D" id="3.40.449.10">
    <property type="entry name" value="Phosphoenolpyruvate Carboxykinase, domain 1"/>
    <property type="match status" value="1"/>
</dbReference>
<dbReference type="EMBL" id="PNIN01000038">
    <property type="protein sequence ID" value="PMP71615.1"/>
    <property type="molecule type" value="Genomic_DNA"/>
</dbReference>
<protein>
    <recommendedName>
        <fullName evidence="3 10">Phosphoenolpyruvate carboxykinase (ATP)</fullName>
        <shortName evidence="10">PCK</shortName>
        <shortName evidence="10">PEP carboxykinase</shortName>
        <shortName evidence="10">PEPCK</shortName>
        <ecNumber evidence="3 10">4.1.1.49</ecNumber>
    </recommendedName>
</protein>
<organism evidence="11 12">
    <name type="scientific">Calditerrivibrio nitroreducens</name>
    <dbReference type="NCBI Taxonomy" id="477976"/>
    <lineage>
        <taxon>Bacteria</taxon>
        <taxon>Pseudomonadati</taxon>
        <taxon>Deferribacterota</taxon>
        <taxon>Deferribacteres</taxon>
        <taxon>Deferribacterales</taxon>
        <taxon>Calditerrivibrionaceae</taxon>
    </lineage>
</organism>
<dbReference type="PANTHER" id="PTHR30031:SF0">
    <property type="entry name" value="PHOSPHOENOLPYRUVATE CARBOXYKINASE (ATP)"/>
    <property type="match status" value="1"/>
</dbReference>
<gene>
    <name evidence="10 11" type="primary">pckA</name>
    <name evidence="11" type="ORF">C0187_03560</name>
</gene>
<dbReference type="PANTHER" id="PTHR30031">
    <property type="entry name" value="PHOSPHOENOLPYRUVATE CARBOXYKINASE ATP"/>
    <property type="match status" value="1"/>
</dbReference>
<feature type="binding site" evidence="10">
    <location>
        <position position="199"/>
    </location>
    <ligand>
        <name>ATP</name>
        <dbReference type="ChEBI" id="CHEBI:30616"/>
    </ligand>
</feature>
<feature type="binding site" evidence="10">
    <location>
        <position position="199"/>
    </location>
    <ligand>
        <name>Mn(2+)</name>
        <dbReference type="ChEBI" id="CHEBI:29035"/>
    </ligand>
</feature>
<feature type="binding site" evidence="10">
    <location>
        <position position="218"/>
    </location>
    <ligand>
        <name>ATP</name>
        <dbReference type="ChEBI" id="CHEBI:30616"/>
    </ligand>
</feature>
<dbReference type="NCBIfam" id="TIGR00224">
    <property type="entry name" value="pckA"/>
    <property type="match status" value="1"/>
</dbReference>
<dbReference type="SUPFAM" id="SSF68923">
    <property type="entry name" value="PEP carboxykinase N-terminal domain"/>
    <property type="match status" value="1"/>
</dbReference>
<dbReference type="Gene3D" id="3.90.228.20">
    <property type="match status" value="1"/>
</dbReference>
<keyword evidence="5 10" id="KW-0547">Nucleotide-binding</keyword>
<feature type="binding site" evidence="10">
    <location>
        <position position="193"/>
    </location>
    <ligand>
        <name>substrate</name>
    </ligand>
</feature>
<dbReference type="Pfam" id="PF01293">
    <property type="entry name" value="PEPCK_ATP"/>
    <property type="match status" value="1"/>
</dbReference>
<keyword evidence="11" id="KW-0670">Pyruvate</keyword>
<dbReference type="InterPro" id="IPR001272">
    <property type="entry name" value="PEP_carboxykinase_ATP"/>
</dbReference>
<keyword evidence="8 10" id="KW-0456">Lyase</keyword>
<keyword evidence="7 10" id="KW-0067">ATP-binding</keyword>
<comment type="cofactor">
    <cofactor evidence="10">
        <name>Mn(2+)</name>
        <dbReference type="ChEBI" id="CHEBI:29035"/>
    </cofactor>
    <text evidence="10">Binds 1 Mn(2+) ion per subunit.</text>
</comment>
<evidence type="ECO:0000256" key="6">
    <source>
        <dbReference type="ARBA" id="ARBA00022793"/>
    </source>
</evidence>
<dbReference type="InterPro" id="IPR008210">
    <property type="entry name" value="PEP_carboxykinase_N"/>
</dbReference>
<name>A0A2J6WMM4_9BACT</name>
<feature type="binding site" evidence="10">
    <location>
        <position position="283"/>
    </location>
    <ligand>
        <name>ATP</name>
        <dbReference type="ChEBI" id="CHEBI:30616"/>
    </ligand>
</feature>
<evidence type="ECO:0000256" key="4">
    <source>
        <dbReference type="ARBA" id="ARBA00022432"/>
    </source>
</evidence>
<keyword evidence="6 10" id="KW-0210">Decarboxylase</keyword>
<dbReference type="SUPFAM" id="SSF53795">
    <property type="entry name" value="PEP carboxykinase-like"/>
    <property type="match status" value="1"/>
</dbReference>
<evidence type="ECO:0000313" key="11">
    <source>
        <dbReference type="EMBL" id="PMP71615.1"/>
    </source>
</evidence>
<feature type="binding site" evidence="10">
    <location>
        <position position="57"/>
    </location>
    <ligand>
        <name>substrate</name>
    </ligand>
</feature>
<keyword evidence="4 10" id="KW-0312">Gluconeogenesis</keyword>
<dbReference type="InterPro" id="IPR013035">
    <property type="entry name" value="PEP_carboxykinase_C"/>
</dbReference>
<comment type="pathway">
    <text evidence="1 10">Carbohydrate biosynthesis; gluconeogenesis.</text>
</comment>
<evidence type="ECO:0000256" key="10">
    <source>
        <dbReference type="HAMAP-Rule" id="MF_00453"/>
    </source>
</evidence>
<evidence type="ECO:0000256" key="8">
    <source>
        <dbReference type="ARBA" id="ARBA00023239"/>
    </source>
</evidence>
<comment type="caution">
    <text evidence="10">Lacks conserved residue(s) required for the propagation of feature annotation.</text>
</comment>
<dbReference type="GO" id="GO:0005524">
    <property type="term" value="F:ATP binding"/>
    <property type="evidence" value="ECO:0007669"/>
    <property type="project" value="UniProtKB-UniRule"/>
</dbReference>
<dbReference type="EC" id="4.1.1.49" evidence="3 10"/>
<accession>A0A2J6WMM4</accession>
<dbReference type="GO" id="GO:0046872">
    <property type="term" value="F:metal ion binding"/>
    <property type="evidence" value="ECO:0007669"/>
    <property type="project" value="UniProtKB-KW"/>
</dbReference>
<dbReference type="CDD" id="cd00484">
    <property type="entry name" value="PEPCK_ATP"/>
    <property type="match status" value="1"/>
</dbReference>
<feature type="binding site" evidence="10">
    <location>
        <position position="199"/>
    </location>
    <ligand>
        <name>substrate</name>
    </ligand>
</feature>
<reference evidence="11 12" key="1">
    <citation type="submission" date="2018-01" db="EMBL/GenBank/DDBJ databases">
        <title>Metagenomic assembled genomes from two thermal pools in the Uzon Caldera, Kamchatka, Russia.</title>
        <authorList>
            <person name="Wilkins L."/>
            <person name="Ettinger C."/>
        </authorList>
    </citation>
    <scope>NUCLEOTIDE SEQUENCE [LARGE SCALE GENOMIC DNA]</scope>
    <source>
        <strain evidence="11">ZAV-05</strain>
    </source>
</reference>